<reference evidence="1" key="1">
    <citation type="submission" date="2019-04" db="EMBL/GenBank/DDBJ databases">
        <title>Microbes associate with the intestines of laboratory mice.</title>
        <authorList>
            <person name="Navarre W."/>
            <person name="Wong E."/>
            <person name="Huang K."/>
            <person name="Tropini C."/>
            <person name="Ng K."/>
            <person name="Yu B."/>
        </authorList>
    </citation>
    <scope>NUCLEOTIDE SEQUENCE</scope>
    <source>
        <strain evidence="1">NM72_1-8</strain>
    </source>
</reference>
<sequence>MKRKAKKLFSLLLAAAIFITGIPAAELKTQAAETEASTQEYEIYPMPQEGISYGADVLELGNTANLVIENTIDTATITRLNDILELKSITGTRTDNVASGTLNVLAGTKGSGGAVEQWFDNNITYNSELFDKQDAYVLSIKDNVIAVLGKDTDAAFYGLSTLKLIINQAEGATVRELQIEDYADGQYRGFIEGYYGIPWSVEDRISLMEFGGDFKMNIYIFAPKDDEYHNSNWRTLYPDDKLEDIREMVAAGTASKCRFAWAIHPFMHDKITSANYNESLQIVKNKFQQLYDAGVRQFVISADDAVSDAQVQANLCRDMSAWVKEHDGTYNLVFVPQVYCTAAASWGGGYTVSTYFNYFKNLTDVELMWTGEWVCHPASQNTFTNFKSKAGKEAFMWLNWPVNDVNHKRLVMGPAEEGILSPGLTDFRGIVTNPLQQAEASKTSLFAIADFAWNTSDFSCFTSWEDGFKYIDAGAPEALTELCRHLTNPSPGGITSMGESTALEPYITAFTNDYNADRDITASGTALIEQFQKIITAADEFQQNGTNENLKVEMKPWVDSLRYISKACAGYVETALALKKNDADTVCGSYLTAINNYKASKNCESPLLTKDGDTQYITTHMVEAGAMKIMPFAREIDTSLKEAALEVLNGNFSDTITSAESSLFYQGLGGFYEGDAEKVIDGMDNTYAWFNTTVSANAYIGLDLGDAYKLDTIRILQGRTNSDGDIFTSGVLEYSLDNEHWTSIGTYGTNVIEENVLSQSINARYVRLRTTAATGKWYSIREFSVTTRPLATFVYTNVDAFEEYPTDIDKTTAGIPEIEGNLTLKSGEYIGMAFTEAREITSLTADYTNKDKLALEYSYNGFDWYPVENSFESIDAKYIRLINKNSQDVSFHLAGISLQNNAGTRSIFATPEGKEGHEASKAADGSILTSFVPSEGNGELTWRIDAGSADSLYVLQDASVISDAKVFVRTNAGKWNYIGTLSNSLNTFENLLFYGPVNEVKIEWKEKGPVIYETYTKKTERTDTEQLQAIIAAAEEETKQELYTPESYNNFAQAITAAKELLEQSASAEDKAEALKSIYEAAGSLVLQKEAEEENKQAKKDLADAVTSAKTLIDAGGSKYTETSWNTFVLAYHAAAEVSENADTATVKRLLLALQKAEKELILADGNNTENPPGQTPGDPSVKPPVQTPGDPSVKPPVQTPGGPSVKPPAPTEDTIKKGDTDIWKNLRYRVTDAAKKQVEVYGVKTKSMTKVTIPATAKVKGIVCTVTSVSKKAFAGMKKLKSVTIGKNITTIGTKAFYNDKKLKTIIVKSKVLKKVAKDALLKTYKKGTIKVPKSKKKSYTKLFKKRGQKKIK</sequence>
<proteinExistence type="predicted"/>
<evidence type="ECO:0000313" key="2">
    <source>
        <dbReference type="Proteomes" id="UP000307720"/>
    </source>
</evidence>
<organism evidence="1 2">
    <name type="scientific">Hominisplanchenecus murintestinalis</name>
    <dbReference type="NCBI Taxonomy" id="2941517"/>
    <lineage>
        <taxon>Bacteria</taxon>
        <taxon>Bacillati</taxon>
        <taxon>Bacillota</taxon>
        <taxon>Clostridia</taxon>
        <taxon>Lachnospirales</taxon>
        <taxon>Lachnospiraceae</taxon>
        <taxon>Hominisplanchenecus</taxon>
    </lineage>
</organism>
<dbReference type="Proteomes" id="UP000307720">
    <property type="component" value="Unassembled WGS sequence"/>
</dbReference>
<evidence type="ECO:0000313" key="1">
    <source>
        <dbReference type="EMBL" id="TGX99531.1"/>
    </source>
</evidence>
<protein>
    <submittedName>
        <fullName evidence="1">Uncharacterized protein</fullName>
    </submittedName>
</protein>
<gene>
    <name evidence="1" type="ORF">E5357_05555</name>
</gene>
<accession>A0AC61R213</accession>
<dbReference type="EMBL" id="SRZB01000007">
    <property type="protein sequence ID" value="TGX99531.1"/>
    <property type="molecule type" value="Genomic_DNA"/>
</dbReference>
<keyword evidence="2" id="KW-1185">Reference proteome</keyword>
<name>A0AC61R213_9FIRM</name>
<comment type="caution">
    <text evidence="1">The sequence shown here is derived from an EMBL/GenBank/DDBJ whole genome shotgun (WGS) entry which is preliminary data.</text>
</comment>